<keyword evidence="1" id="KW-1133">Transmembrane helix</keyword>
<evidence type="ECO:0000256" key="1">
    <source>
        <dbReference type="SAM" id="Phobius"/>
    </source>
</evidence>
<reference evidence="2" key="2">
    <citation type="submission" date="2022-10" db="EMBL/GenBank/DDBJ databases">
        <authorList>
            <consortium name="ENA_rothamsted_submissions"/>
            <consortium name="culmorum"/>
            <person name="King R."/>
        </authorList>
    </citation>
    <scope>NUCLEOTIDE SEQUENCE</scope>
</reference>
<name>A0A9N9WXH4_9DIPT</name>
<keyword evidence="3" id="KW-1185">Reference proteome</keyword>
<evidence type="ECO:0000313" key="3">
    <source>
        <dbReference type="Proteomes" id="UP001153620"/>
    </source>
</evidence>
<reference evidence="2" key="1">
    <citation type="submission" date="2022-01" db="EMBL/GenBank/DDBJ databases">
        <authorList>
            <person name="King R."/>
        </authorList>
    </citation>
    <scope>NUCLEOTIDE SEQUENCE</scope>
</reference>
<gene>
    <name evidence="2" type="ORF">CHIRRI_LOCUS12880</name>
</gene>
<proteinExistence type="predicted"/>
<evidence type="ECO:0000313" key="2">
    <source>
        <dbReference type="EMBL" id="CAG9810063.1"/>
    </source>
</evidence>
<sequence length="199" mass="23160">MAEKSEEIEKFDDVVAEAYRDVDEEDELLVLIIVFSVISVILVIYYIYVYKCLKSQEESRNEETLRLNQISRTIIFILLQTYATTLVDAAIDNAQHLEKQLKDDPMKINKSNTLNQEYTKMLSRHEIEIVNPKHVNFITKVVKKPARIDEIILWICIFAGILVTLLLALYLMCITECKSEDPKTSYLNNDELNQILIKK</sequence>
<protein>
    <submittedName>
        <fullName evidence="2">Uncharacterized protein</fullName>
    </submittedName>
</protein>
<feature type="transmembrane region" description="Helical" evidence="1">
    <location>
        <begin position="151"/>
        <end position="173"/>
    </location>
</feature>
<dbReference type="AlphaFoldDB" id="A0A9N9WXH4"/>
<feature type="transmembrane region" description="Helical" evidence="1">
    <location>
        <begin position="28"/>
        <end position="49"/>
    </location>
</feature>
<accession>A0A9N9WXH4</accession>
<keyword evidence="1" id="KW-0472">Membrane</keyword>
<keyword evidence="1" id="KW-0812">Transmembrane</keyword>
<organism evidence="2 3">
    <name type="scientific">Chironomus riparius</name>
    <dbReference type="NCBI Taxonomy" id="315576"/>
    <lineage>
        <taxon>Eukaryota</taxon>
        <taxon>Metazoa</taxon>
        <taxon>Ecdysozoa</taxon>
        <taxon>Arthropoda</taxon>
        <taxon>Hexapoda</taxon>
        <taxon>Insecta</taxon>
        <taxon>Pterygota</taxon>
        <taxon>Neoptera</taxon>
        <taxon>Endopterygota</taxon>
        <taxon>Diptera</taxon>
        <taxon>Nematocera</taxon>
        <taxon>Chironomoidea</taxon>
        <taxon>Chironomidae</taxon>
        <taxon>Chironominae</taxon>
        <taxon>Chironomus</taxon>
    </lineage>
</organism>
<dbReference type="Proteomes" id="UP001153620">
    <property type="component" value="Chromosome 4"/>
</dbReference>
<dbReference type="EMBL" id="OU895880">
    <property type="protein sequence ID" value="CAG9810063.1"/>
    <property type="molecule type" value="Genomic_DNA"/>
</dbReference>